<sequence>MRKKKNIHVLFYLRSIAEYTPGRHSGPRLKTFYLMNREKGPTDWKKQAVLKRTTTENLSPSRSPPHVEAGLIMLSSRLLLALVKVKVVCILITKNIVTNIEHHEYVALKKSK</sequence>
<dbReference type="EMBL" id="BPLR01002983">
    <property type="protein sequence ID" value="GIX79897.1"/>
    <property type="molecule type" value="Genomic_DNA"/>
</dbReference>
<dbReference type="AlphaFoldDB" id="A0AAV4N4Y9"/>
<organism evidence="1 2">
    <name type="scientific">Caerostris extrusa</name>
    <name type="common">Bark spider</name>
    <name type="synonym">Caerostris bankana</name>
    <dbReference type="NCBI Taxonomy" id="172846"/>
    <lineage>
        <taxon>Eukaryota</taxon>
        <taxon>Metazoa</taxon>
        <taxon>Ecdysozoa</taxon>
        <taxon>Arthropoda</taxon>
        <taxon>Chelicerata</taxon>
        <taxon>Arachnida</taxon>
        <taxon>Araneae</taxon>
        <taxon>Araneomorphae</taxon>
        <taxon>Entelegynae</taxon>
        <taxon>Araneoidea</taxon>
        <taxon>Araneidae</taxon>
        <taxon>Caerostris</taxon>
    </lineage>
</organism>
<evidence type="ECO:0000313" key="1">
    <source>
        <dbReference type="EMBL" id="GIX79897.1"/>
    </source>
</evidence>
<evidence type="ECO:0000313" key="2">
    <source>
        <dbReference type="Proteomes" id="UP001054945"/>
    </source>
</evidence>
<protein>
    <submittedName>
        <fullName evidence="1">Uncharacterized protein</fullName>
    </submittedName>
</protein>
<keyword evidence="2" id="KW-1185">Reference proteome</keyword>
<reference evidence="1 2" key="1">
    <citation type="submission" date="2021-06" db="EMBL/GenBank/DDBJ databases">
        <title>Caerostris extrusa draft genome.</title>
        <authorList>
            <person name="Kono N."/>
            <person name="Arakawa K."/>
        </authorList>
    </citation>
    <scope>NUCLEOTIDE SEQUENCE [LARGE SCALE GENOMIC DNA]</scope>
</reference>
<dbReference type="Proteomes" id="UP001054945">
    <property type="component" value="Unassembled WGS sequence"/>
</dbReference>
<comment type="caution">
    <text evidence="1">The sequence shown here is derived from an EMBL/GenBank/DDBJ whole genome shotgun (WGS) entry which is preliminary data.</text>
</comment>
<name>A0AAV4N4Y9_CAEEX</name>
<gene>
    <name evidence="1" type="ORF">CEXT_530661</name>
</gene>
<proteinExistence type="predicted"/>
<accession>A0AAV4N4Y9</accession>